<evidence type="ECO:0000313" key="4">
    <source>
        <dbReference type="Proteomes" id="UP000295008"/>
    </source>
</evidence>
<proteinExistence type="inferred from homology"/>
<dbReference type="CDD" id="cd02619">
    <property type="entry name" value="Peptidase_C1"/>
    <property type="match status" value="1"/>
</dbReference>
<dbReference type="Pfam" id="PF00112">
    <property type="entry name" value="Peptidase_C1"/>
    <property type="match status" value="1"/>
</dbReference>
<keyword evidence="3" id="KW-0378">Hydrolase</keyword>
<dbReference type="InterPro" id="IPR038765">
    <property type="entry name" value="Papain-like_cys_pep_sf"/>
</dbReference>
<protein>
    <submittedName>
        <fullName evidence="3">C1A family cysteine protease</fullName>
    </submittedName>
</protein>
<dbReference type="GO" id="GO:0008234">
    <property type="term" value="F:cysteine-type peptidase activity"/>
    <property type="evidence" value="ECO:0007669"/>
    <property type="project" value="InterPro"/>
</dbReference>
<dbReference type="AlphaFoldDB" id="A0A4R1QN53"/>
<comment type="similarity">
    <text evidence="1">Belongs to the peptidase C1 family.</text>
</comment>
<name>A0A4R1QN53_HYDET</name>
<organism evidence="3 4">
    <name type="scientific">Hydrogenispora ethanolica</name>
    <dbReference type="NCBI Taxonomy" id="1082276"/>
    <lineage>
        <taxon>Bacteria</taxon>
        <taxon>Bacillati</taxon>
        <taxon>Bacillota</taxon>
        <taxon>Hydrogenispora</taxon>
    </lineage>
</organism>
<dbReference type="OrthoDB" id="3648721at2"/>
<gene>
    <name evidence="3" type="ORF">EDC14_10643</name>
</gene>
<dbReference type="InterPro" id="IPR025660">
    <property type="entry name" value="Pept_his_AS"/>
</dbReference>
<evidence type="ECO:0000313" key="3">
    <source>
        <dbReference type="EMBL" id="TCL54393.1"/>
    </source>
</evidence>
<dbReference type="Gene3D" id="3.90.70.10">
    <property type="entry name" value="Cysteine proteinases"/>
    <property type="match status" value="1"/>
</dbReference>
<keyword evidence="3" id="KW-0645">Protease</keyword>
<sequence>MPRIVARKMGWLPDFPDFRDYTLDHQQVAPQLERVTSVKPEAVALPTTVDLRAWCSPVEDQGDIGSCTANAGVGLVEYFERRAFGKYLDASRLFLYKTTRNFLHLTGDTGAYLRSTLGALVLFGVPPEEYWPYNVQNYDVEPSAFCYSFAQNYRTIKYVRLDPPGITKTALLNRIKRNLAQGFPAIFGFTVYSSIEQAETDGKIPFPEPGESVVGGHAVMVVGYDNKTKIQNQNARGSQTTGAFLIRNSWGKAWGNDGYGWLPYEYLQKGLAEDWWTILKNDWIDTGQFGEST</sequence>
<dbReference type="GO" id="GO:0006508">
    <property type="term" value="P:proteolysis"/>
    <property type="evidence" value="ECO:0007669"/>
    <property type="project" value="UniProtKB-KW"/>
</dbReference>
<dbReference type="SMART" id="SM00645">
    <property type="entry name" value="Pept_C1"/>
    <property type="match status" value="1"/>
</dbReference>
<dbReference type="SUPFAM" id="SSF54001">
    <property type="entry name" value="Cysteine proteinases"/>
    <property type="match status" value="1"/>
</dbReference>
<comment type="caution">
    <text evidence="3">The sequence shown here is derived from an EMBL/GenBank/DDBJ whole genome shotgun (WGS) entry which is preliminary data.</text>
</comment>
<dbReference type="EMBL" id="SLUN01000064">
    <property type="protein sequence ID" value="TCL54393.1"/>
    <property type="molecule type" value="Genomic_DNA"/>
</dbReference>
<dbReference type="PANTHER" id="PTHR12411">
    <property type="entry name" value="CYSTEINE PROTEASE FAMILY C1-RELATED"/>
    <property type="match status" value="1"/>
</dbReference>
<reference evidence="3 4" key="1">
    <citation type="submission" date="2019-03" db="EMBL/GenBank/DDBJ databases">
        <title>Genomic Encyclopedia of Type Strains, Phase IV (KMG-IV): sequencing the most valuable type-strain genomes for metagenomic binning, comparative biology and taxonomic classification.</title>
        <authorList>
            <person name="Goeker M."/>
        </authorList>
    </citation>
    <scope>NUCLEOTIDE SEQUENCE [LARGE SCALE GENOMIC DNA]</scope>
    <source>
        <strain evidence="3 4">LX-B</strain>
    </source>
</reference>
<feature type="domain" description="Peptidase C1A papain C-terminal" evidence="2">
    <location>
        <begin position="45"/>
        <end position="279"/>
    </location>
</feature>
<dbReference type="InterPro" id="IPR000668">
    <property type="entry name" value="Peptidase_C1A_C"/>
</dbReference>
<keyword evidence="4" id="KW-1185">Reference proteome</keyword>
<evidence type="ECO:0000256" key="1">
    <source>
        <dbReference type="ARBA" id="ARBA00008455"/>
    </source>
</evidence>
<dbReference type="InterPro" id="IPR013128">
    <property type="entry name" value="Peptidase_C1A"/>
</dbReference>
<evidence type="ECO:0000259" key="2">
    <source>
        <dbReference type="SMART" id="SM00645"/>
    </source>
</evidence>
<dbReference type="Proteomes" id="UP000295008">
    <property type="component" value="Unassembled WGS sequence"/>
</dbReference>
<accession>A0A4R1QN53</accession>
<dbReference type="PROSITE" id="PS00639">
    <property type="entry name" value="THIOL_PROTEASE_HIS"/>
    <property type="match status" value="1"/>
</dbReference>
<dbReference type="RefSeq" id="WP_132018061.1">
    <property type="nucleotide sequence ID" value="NZ_SLUN01000064.1"/>
</dbReference>